<dbReference type="AlphaFoldDB" id="A0A3S3S1X7"/>
<feature type="region of interest" description="Disordered" evidence="1">
    <location>
        <begin position="82"/>
        <end position="103"/>
    </location>
</feature>
<evidence type="ECO:0000313" key="3">
    <source>
        <dbReference type="Proteomes" id="UP000287687"/>
    </source>
</evidence>
<sequence>MRHHPQNQGSTVGRAFVSASTTMDQHLTYVAMNRHRDGAQQIEVDHAALQRQEQRSPATHLAREHEDWLVVNTGVHDERLRLQAGPERRREDPGREFSGDRQHQFQVRNPEPLVPAVTRHGRGIEGVAREKAMSAINHGFEAVESVARHVFRYPARWRADCTSRLSRRKATTK</sequence>
<proteinExistence type="predicted"/>
<reference evidence="2 3" key="1">
    <citation type="submission" date="2019-01" db="EMBL/GenBank/DDBJ databases">
        <title>The draft genome of Rhizobium sp. 24NR.</title>
        <authorList>
            <person name="Liu L."/>
            <person name="Liang L."/>
            <person name="Shi S."/>
            <person name="Xu L."/>
            <person name="Wang X."/>
            <person name="Li L."/>
            <person name="Zhang X."/>
        </authorList>
    </citation>
    <scope>NUCLEOTIDE SEQUENCE [LARGE SCALE GENOMIC DNA]</scope>
    <source>
        <strain evidence="2 3">24NR</strain>
    </source>
</reference>
<dbReference type="EMBL" id="SBIP01000006">
    <property type="protein sequence ID" value="RWX74673.1"/>
    <property type="molecule type" value="Genomic_DNA"/>
</dbReference>
<protein>
    <submittedName>
        <fullName evidence="2">Uncharacterized protein</fullName>
    </submittedName>
</protein>
<keyword evidence="3" id="KW-1185">Reference proteome</keyword>
<evidence type="ECO:0000256" key="1">
    <source>
        <dbReference type="SAM" id="MobiDB-lite"/>
    </source>
</evidence>
<accession>A0A3S3S1X7</accession>
<name>A0A3S3S1X7_9HYPH</name>
<comment type="caution">
    <text evidence="2">The sequence shown here is derived from an EMBL/GenBank/DDBJ whole genome shotgun (WGS) entry which is preliminary data.</text>
</comment>
<dbReference type="OrthoDB" id="1826980at2"/>
<dbReference type="Proteomes" id="UP000287687">
    <property type="component" value="Unassembled WGS sequence"/>
</dbReference>
<organism evidence="2 3">
    <name type="scientific">Neorhizobium lilium</name>
    <dbReference type="NCBI Taxonomy" id="2503024"/>
    <lineage>
        <taxon>Bacteria</taxon>
        <taxon>Pseudomonadati</taxon>
        <taxon>Pseudomonadota</taxon>
        <taxon>Alphaproteobacteria</taxon>
        <taxon>Hyphomicrobiales</taxon>
        <taxon>Rhizobiaceae</taxon>
        <taxon>Rhizobium/Agrobacterium group</taxon>
        <taxon>Neorhizobium</taxon>
    </lineage>
</organism>
<evidence type="ECO:0000313" key="2">
    <source>
        <dbReference type="EMBL" id="RWX74673.1"/>
    </source>
</evidence>
<gene>
    <name evidence="2" type="ORF">EPK99_22415</name>
</gene>